<evidence type="ECO:0000313" key="7">
    <source>
        <dbReference type="Proteomes" id="UP000077469"/>
    </source>
</evidence>
<dbReference type="PROSITE" id="PS50977">
    <property type="entry name" value="HTH_TETR_2"/>
    <property type="match status" value="1"/>
</dbReference>
<reference evidence="6 7" key="1">
    <citation type="submission" date="2014-01" db="EMBL/GenBank/DDBJ databases">
        <title>Genome sequencing of Thermotog hypogea.</title>
        <authorList>
            <person name="Zhang X."/>
            <person name="Alvare G."/>
            <person name="Fristensky B."/>
            <person name="Chen L."/>
            <person name="Suen T."/>
            <person name="Chen Q."/>
            <person name="Ma K."/>
        </authorList>
    </citation>
    <scope>NUCLEOTIDE SEQUENCE [LARGE SCALE GENOMIC DNA]</scope>
    <source>
        <strain evidence="6 7">DSM 11164</strain>
    </source>
</reference>
<dbReference type="Gene3D" id="1.10.357.10">
    <property type="entry name" value="Tetracycline Repressor, domain 2"/>
    <property type="match status" value="1"/>
</dbReference>
<evidence type="ECO:0000256" key="2">
    <source>
        <dbReference type="ARBA" id="ARBA00023125"/>
    </source>
</evidence>
<dbReference type="PANTHER" id="PTHR30055:SF226">
    <property type="entry name" value="HTH-TYPE TRANSCRIPTIONAL REGULATOR PKSA"/>
    <property type="match status" value="1"/>
</dbReference>
<dbReference type="OrthoDB" id="9785164at2"/>
<dbReference type="Gene3D" id="1.10.10.60">
    <property type="entry name" value="Homeodomain-like"/>
    <property type="match status" value="1"/>
</dbReference>
<dbReference type="STRING" id="1123384.AJ81_00135"/>
<evidence type="ECO:0000313" key="6">
    <source>
        <dbReference type="EMBL" id="AJC72866.1"/>
    </source>
</evidence>
<dbReference type="FunFam" id="1.10.10.60:FF:000141">
    <property type="entry name" value="TetR family transcriptional regulator"/>
    <property type="match status" value="1"/>
</dbReference>
<evidence type="ECO:0000256" key="3">
    <source>
        <dbReference type="ARBA" id="ARBA00023163"/>
    </source>
</evidence>
<name>A0A0X1KNJ6_9THEM</name>
<dbReference type="InterPro" id="IPR050109">
    <property type="entry name" value="HTH-type_TetR-like_transc_reg"/>
</dbReference>
<dbReference type="EMBL" id="CP007141">
    <property type="protein sequence ID" value="AJC72866.1"/>
    <property type="molecule type" value="Genomic_DNA"/>
</dbReference>
<dbReference type="Pfam" id="PF00440">
    <property type="entry name" value="TetR_N"/>
    <property type="match status" value="1"/>
</dbReference>
<feature type="DNA-binding region" description="H-T-H motif" evidence="4">
    <location>
        <begin position="25"/>
        <end position="44"/>
    </location>
</feature>
<dbReference type="SUPFAM" id="SSF46689">
    <property type="entry name" value="Homeodomain-like"/>
    <property type="match status" value="1"/>
</dbReference>
<keyword evidence="3" id="KW-0804">Transcription</keyword>
<dbReference type="PRINTS" id="PR00455">
    <property type="entry name" value="HTHTETR"/>
</dbReference>
<dbReference type="GO" id="GO:0003700">
    <property type="term" value="F:DNA-binding transcription factor activity"/>
    <property type="evidence" value="ECO:0007669"/>
    <property type="project" value="TreeGrafter"/>
</dbReference>
<dbReference type="SUPFAM" id="SSF48498">
    <property type="entry name" value="Tetracyclin repressor-like, C-terminal domain"/>
    <property type="match status" value="1"/>
</dbReference>
<evidence type="ECO:0000256" key="4">
    <source>
        <dbReference type="PROSITE-ProRule" id="PRU00335"/>
    </source>
</evidence>
<evidence type="ECO:0000256" key="1">
    <source>
        <dbReference type="ARBA" id="ARBA00023015"/>
    </source>
</evidence>
<dbReference type="PANTHER" id="PTHR30055">
    <property type="entry name" value="HTH-TYPE TRANSCRIPTIONAL REGULATOR RUTR"/>
    <property type="match status" value="1"/>
</dbReference>
<dbReference type="Proteomes" id="UP000077469">
    <property type="component" value="Chromosome"/>
</dbReference>
<dbReference type="PATRIC" id="fig|1123384.7.peg.25"/>
<sequence>MSSARERILEAAKAAFSERGFDGVSMEEIAQRAGVRKPLIYYYFPSKEVLFEEVWNRALEELENHIFKEVENENYYVRKIKRFLRAYIDFVTSRKVLSKVIEKERASVLDESGQGDVWKRLKRRYDDFLNRVAQLIEEGKKNELVNPEIDSQTAAKLITEALAASTTSGSVLKSIESFILSGLMGRTEP</sequence>
<dbReference type="AlphaFoldDB" id="A0A0X1KNJ6"/>
<accession>A0A0X1KNJ6</accession>
<keyword evidence="2 4" id="KW-0238">DNA-binding</keyword>
<protein>
    <submittedName>
        <fullName evidence="6">TetR family transcriptional regulator</fullName>
    </submittedName>
</protein>
<dbReference type="GO" id="GO:0000976">
    <property type="term" value="F:transcription cis-regulatory region binding"/>
    <property type="evidence" value="ECO:0007669"/>
    <property type="project" value="TreeGrafter"/>
</dbReference>
<organism evidence="6 7">
    <name type="scientific">Pseudothermotoga hypogea DSM 11164 = NBRC 106472</name>
    <dbReference type="NCBI Taxonomy" id="1123384"/>
    <lineage>
        <taxon>Bacteria</taxon>
        <taxon>Thermotogati</taxon>
        <taxon>Thermotogota</taxon>
        <taxon>Thermotogae</taxon>
        <taxon>Thermotogales</taxon>
        <taxon>Thermotogaceae</taxon>
        <taxon>Pseudothermotoga</taxon>
    </lineage>
</organism>
<dbReference type="InterPro" id="IPR009057">
    <property type="entry name" value="Homeodomain-like_sf"/>
</dbReference>
<dbReference type="InterPro" id="IPR036271">
    <property type="entry name" value="Tet_transcr_reg_TetR-rel_C_sf"/>
</dbReference>
<keyword evidence="7" id="KW-1185">Reference proteome</keyword>
<dbReference type="InterPro" id="IPR001647">
    <property type="entry name" value="HTH_TetR"/>
</dbReference>
<evidence type="ECO:0000259" key="5">
    <source>
        <dbReference type="PROSITE" id="PS50977"/>
    </source>
</evidence>
<gene>
    <name evidence="6" type="ORF">AJ81_00135</name>
</gene>
<dbReference type="KEGG" id="phy:AJ81_00135"/>
<keyword evidence="1" id="KW-0805">Transcription regulation</keyword>
<proteinExistence type="predicted"/>
<feature type="domain" description="HTH tetR-type" evidence="5">
    <location>
        <begin position="2"/>
        <end position="62"/>
    </location>
</feature>
<dbReference type="PaxDb" id="1123384-AJ81_00135"/>
<dbReference type="RefSeq" id="WP_031502940.1">
    <property type="nucleotide sequence ID" value="NC_022795.1"/>
</dbReference>